<dbReference type="Proteomes" id="UP000199245">
    <property type="component" value="Unassembled WGS sequence"/>
</dbReference>
<protein>
    <submittedName>
        <fullName evidence="1">Uncharacterized protein</fullName>
    </submittedName>
</protein>
<reference evidence="1 2" key="1">
    <citation type="submission" date="2016-10" db="EMBL/GenBank/DDBJ databases">
        <authorList>
            <person name="de Groot N.N."/>
        </authorList>
    </citation>
    <scope>NUCLEOTIDE SEQUENCE [LARGE SCALE GENOMIC DNA]</scope>
    <source>
        <strain evidence="1 2">R5</strain>
    </source>
</reference>
<dbReference type="EMBL" id="FMZW01000032">
    <property type="protein sequence ID" value="SDE68997.1"/>
    <property type="molecule type" value="Genomic_DNA"/>
</dbReference>
<dbReference type="AlphaFoldDB" id="A0A1G7EZK2"/>
<evidence type="ECO:0000313" key="2">
    <source>
        <dbReference type="Proteomes" id="UP000199245"/>
    </source>
</evidence>
<organism evidence="1 2">
    <name type="scientific">Bradyrhizobium brasilense</name>
    <dbReference type="NCBI Taxonomy" id="1419277"/>
    <lineage>
        <taxon>Bacteria</taxon>
        <taxon>Pseudomonadati</taxon>
        <taxon>Pseudomonadota</taxon>
        <taxon>Alphaproteobacteria</taxon>
        <taxon>Hyphomicrobiales</taxon>
        <taxon>Nitrobacteraceae</taxon>
        <taxon>Bradyrhizobium</taxon>
    </lineage>
</organism>
<accession>A0A1G7EZK2</accession>
<gene>
    <name evidence="1" type="ORF">SAMN05216337_103212</name>
</gene>
<name>A0A1G7EZK2_9BRAD</name>
<proteinExistence type="predicted"/>
<sequence>MQCPTRCRNERSVLKNNCAIRDNMVMTHLAGYHDTKLCDSPYGLVGAATEFSARSFCATR</sequence>
<evidence type="ECO:0000313" key="1">
    <source>
        <dbReference type="EMBL" id="SDE68997.1"/>
    </source>
</evidence>